<name>A0A0E9U3R9_ANGAN</name>
<dbReference type="EMBL" id="GBXM01048777">
    <property type="protein sequence ID" value="JAH59800.1"/>
    <property type="molecule type" value="Transcribed_RNA"/>
</dbReference>
<reference evidence="1" key="1">
    <citation type="submission" date="2014-11" db="EMBL/GenBank/DDBJ databases">
        <authorList>
            <person name="Amaro Gonzalez C."/>
        </authorList>
    </citation>
    <scope>NUCLEOTIDE SEQUENCE</scope>
</reference>
<protein>
    <submittedName>
        <fullName evidence="1">Uncharacterized protein</fullName>
    </submittedName>
</protein>
<sequence>MTQLKIIIIMIILLDKEKLDLYLKENHLHKILDKYIHVLEIMNKMCYG</sequence>
<evidence type="ECO:0000313" key="1">
    <source>
        <dbReference type="EMBL" id="JAH59800.1"/>
    </source>
</evidence>
<accession>A0A0E9U3R9</accession>
<organism evidence="1">
    <name type="scientific">Anguilla anguilla</name>
    <name type="common">European freshwater eel</name>
    <name type="synonym">Muraena anguilla</name>
    <dbReference type="NCBI Taxonomy" id="7936"/>
    <lineage>
        <taxon>Eukaryota</taxon>
        <taxon>Metazoa</taxon>
        <taxon>Chordata</taxon>
        <taxon>Craniata</taxon>
        <taxon>Vertebrata</taxon>
        <taxon>Euteleostomi</taxon>
        <taxon>Actinopterygii</taxon>
        <taxon>Neopterygii</taxon>
        <taxon>Teleostei</taxon>
        <taxon>Anguilliformes</taxon>
        <taxon>Anguillidae</taxon>
        <taxon>Anguilla</taxon>
    </lineage>
</organism>
<proteinExistence type="predicted"/>
<reference evidence="1" key="2">
    <citation type="journal article" date="2015" name="Fish Shellfish Immunol.">
        <title>Early steps in the European eel (Anguilla anguilla)-Vibrio vulnificus interaction in the gills: Role of the RtxA13 toxin.</title>
        <authorList>
            <person name="Callol A."/>
            <person name="Pajuelo D."/>
            <person name="Ebbesson L."/>
            <person name="Teles M."/>
            <person name="MacKenzie S."/>
            <person name="Amaro C."/>
        </authorList>
    </citation>
    <scope>NUCLEOTIDE SEQUENCE</scope>
</reference>
<dbReference type="AlphaFoldDB" id="A0A0E9U3R9"/>